<comment type="subcellular location">
    <subcellularLocation>
        <location evidence="2">Cell membrane</location>
    </subcellularLocation>
    <subcellularLocation>
        <location evidence="1">Membrane</location>
        <topology evidence="1">Multi-pass membrane protein</topology>
    </subcellularLocation>
</comment>
<feature type="transmembrane region" description="Helical" evidence="9">
    <location>
        <begin position="159"/>
        <end position="178"/>
    </location>
</feature>
<dbReference type="Pfam" id="PF07690">
    <property type="entry name" value="MFS_1"/>
    <property type="match status" value="1"/>
</dbReference>
<feature type="compositionally biased region" description="Basic and acidic residues" evidence="8">
    <location>
        <begin position="1"/>
        <end position="17"/>
    </location>
</feature>
<evidence type="ECO:0000256" key="8">
    <source>
        <dbReference type="SAM" id="MobiDB-lite"/>
    </source>
</evidence>
<evidence type="ECO:0000256" key="3">
    <source>
        <dbReference type="ARBA" id="ARBA00008335"/>
    </source>
</evidence>
<dbReference type="PANTHER" id="PTHR23502">
    <property type="entry name" value="MAJOR FACILITATOR SUPERFAMILY"/>
    <property type="match status" value="1"/>
</dbReference>
<evidence type="ECO:0000256" key="1">
    <source>
        <dbReference type="ARBA" id="ARBA00004141"/>
    </source>
</evidence>
<feature type="domain" description="Major facilitator superfamily (MFS) profile" evidence="10">
    <location>
        <begin position="125"/>
        <end position="557"/>
    </location>
</feature>
<evidence type="ECO:0000256" key="7">
    <source>
        <dbReference type="ARBA" id="ARBA00023136"/>
    </source>
</evidence>
<evidence type="ECO:0000256" key="6">
    <source>
        <dbReference type="ARBA" id="ARBA00022989"/>
    </source>
</evidence>
<feature type="transmembrane region" description="Helical" evidence="9">
    <location>
        <begin position="123"/>
        <end position="144"/>
    </location>
</feature>
<feature type="transmembrane region" description="Helical" evidence="9">
    <location>
        <begin position="215"/>
        <end position="236"/>
    </location>
</feature>
<evidence type="ECO:0000313" key="12">
    <source>
        <dbReference type="Proteomes" id="UP001174691"/>
    </source>
</evidence>
<dbReference type="Gene3D" id="1.20.1250.20">
    <property type="entry name" value="MFS general substrate transporter like domains"/>
    <property type="match status" value="1"/>
</dbReference>
<dbReference type="InterPro" id="IPR036259">
    <property type="entry name" value="MFS_trans_sf"/>
</dbReference>
<feature type="transmembrane region" description="Helical" evidence="9">
    <location>
        <begin position="388"/>
        <end position="412"/>
    </location>
</feature>
<dbReference type="Proteomes" id="UP001174691">
    <property type="component" value="Unassembled WGS sequence"/>
</dbReference>
<keyword evidence="5 9" id="KW-0812">Transmembrane</keyword>
<feature type="transmembrane region" description="Helical" evidence="9">
    <location>
        <begin position="354"/>
        <end position="376"/>
    </location>
</feature>
<dbReference type="EMBL" id="JANBVN010000002">
    <property type="protein sequence ID" value="KAJ9165586.1"/>
    <property type="molecule type" value="Genomic_DNA"/>
</dbReference>
<evidence type="ECO:0000256" key="9">
    <source>
        <dbReference type="SAM" id="Phobius"/>
    </source>
</evidence>
<protein>
    <submittedName>
        <fullName evidence="11">MFS general substrate transporter</fullName>
    </submittedName>
</protein>
<dbReference type="CDD" id="cd17323">
    <property type="entry name" value="MFS_Tpo1_MDR_like"/>
    <property type="match status" value="1"/>
</dbReference>
<feature type="compositionally biased region" description="Polar residues" evidence="8">
    <location>
        <begin position="18"/>
        <end position="28"/>
    </location>
</feature>
<feature type="transmembrane region" description="Helical" evidence="9">
    <location>
        <begin position="496"/>
        <end position="519"/>
    </location>
</feature>
<reference evidence="11" key="1">
    <citation type="submission" date="2022-07" db="EMBL/GenBank/DDBJ databases">
        <title>Fungi with potential for degradation of polypropylene.</title>
        <authorList>
            <person name="Gostincar C."/>
        </authorList>
    </citation>
    <scope>NUCLEOTIDE SEQUENCE</scope>
    <source>
        <strain evidence="11">EXF-13287</strain>
    </source>
</reference>
<organism evidence="11 12">
    <name type="scientific">Coniochaeta hoffmannii</name>
    <dbReference type="NCBI Taxonomy" id="91930"/>
    <lineage>
        <taxon>Eukaryota</taxon>
        <taxon>Fungi</taxon>
        <taxon>Dikarya</taxon>
        <taxon>Ascomycota</taxon>
        <taxon>Pezizomycotina</taxon>
        <taxon>Sordariomycetes</taxon>
        <taxon>Sordariomycetidae</taxon>
        <taxon>Coniochaetales</taxon>
        <taxon>Coniochaetaceae</taxon>
        <taxon>Coniochaeta</taxon>
    </lineage>
</organism>
<dbReference type="GO" id="GO:0005886">
    <property type="term" value="C:plasma membrane"/>
    <property type="evidence" value="ECO:0007669"/>
    <property type="project" value="UniProtKB-SubCell"/>
</dbReference>
<comment type="similarity">
    <text evidence="3">Belongs to the major facilitator superfamily.</text>
</comment>
<dbReference type="InterPro" id="IPR020846">
    <property type="entry name" value="MFS_dom"/>
</dbReference>
<keyword evidence="4" id="KW-1003">Cell membrane</keyword>
<feature type="compositionally biased region" description="Acidic residues" evidence="8">
    <location>
        <begin position="75"/>
        <end position="86"/>
    </location>
</feature>
<evidence type="ECO:0000259" key="10">
    <source>
        <dbReference type="PROSITE" id="PS50850"/>
    </source>
</evidence>
<feature type="transmembrane region" description="Helical" evidence="9">
    <location>
        <begin position="278"/>
        <end position="298"/>
    </location>
</feature>
<feature type="transmembrane region" description="Helical" evidence="9">
    <location>
        <begin position="190"/>
        <end position="209"/>
    </location>
</feature>
<keyword evidence="12" id="KW-1185">Reference proteome</keyword>
<dbReference type="PANTHER" id="PTHR23502:SF7">
    <property type="entry name" value="DRUG_PROTON ANTIPORTER YHK8-RELATED"/>
    <property type="match status" value="1"/>
</dbReference>
<dbReference type="InterPro" id="IPR011701">
    <property type="entry name" value="MFS"/>
</dbReference>
<dbReference type="SUPFAM" id="SSF103473">
    <property type="entry name" value="MFS general substrate transporter"/>
    <property type="match status" value="1"/>
</dbReference>
<keyword evidence="7 9" id="KW-0472">Membrane</keyword>
<evidence type="ECO:0000256" key="5">
    <source>
        <dbReference type="ARBA" id="ARBA00022692"/>
    </source>
</evidence>
<evidence type="ECO:0000313" key="11">
    <source>
        <dbReference type="EMBL" id="KAJ9165586.1"/>
    </source>
</evidence>
<feature type="region of interest" description="Disordered" evidence="8">
    <location>
        <begin position="1"/>
        <end position="111"/>
    </location>
</feature>
<feature type="transmembrane region" description="Helical" evidence="9">
    <location>
        <begin position="438"/>
        <end position="457"/>
    </location>
</feature>
<dbReference type="PROSITE" id="PS50850">
    <property type="entry name" value="MFS"/>
    <property type="match status" value="1"/>
</dbReference>
<keyword evidence="6 9" id="KW-1133">Transmembrane helix</keyword>
<accession>A0AA38VU48</accession>
<comment type="caution">
    <text evidence="11">The sequence shown here is derived from an EMBL/GenBank/DDBJ whole genome shotgun (WGS) entry which is preliminary data.</text>
</comment>
<gene>
    <name evidence="11" type="ORF">NKR19_g182</name>
</gene>
<feature type="transmembrane region" description="Helical" evidence="9">
    <location>
        <begin position="463"/>
        <end position="489"/>
    </location>
</feature>
<name>A0AA38VU48_9PEZI</name>
<evidence type="ECO:0000256" key="4">
    <source>
        <dbReference type="ARBA" id="ARBA00022475"/>
    </source>
</evidence>
<dbReference type="GO" id="GO:0022857">
    <property type="term" value="F:transmembrane transporter activity"/>
    <property type="evidence" value="ECO:0007669"/>
    <property type="project" value="InterPro"/>
</dbReference>
<feature type="transmembrane region" description="Helical" evidence="9">
    <location>
        <begin position="248"/>
        <end position="266"/>
    </location>
</feature>
<sequence>MNEGQEKDLGMHPRRSGEIQSPSDSPTTDPEKGSVDDVETAGFEPIRTRPASIATRNSRHSSALSRERSYNGYGVDDDDEDEEQLEDAPPGGAPHEKDPYEVGWDNGDSDPNNPRSMLHWRKWSIVIITSIGSFCVTNASSIYTSTYTQMDAEFGNSRIVATLGLSFFVLGIALGPFWSPLAEFYGRRPIYLASFAFFLIWLIPSAVAQNIQTMIIARFFQGLAGSAFLSVSGGTVSDMFARNQMQAAMAVFTLAPFAGPSMGPLIGGFINSNVSWRWTHYVLLIWAGVLLATIYFFVPETYHPVLLKRKAQKLRKETGDERWKAPIEKQKKSISKTVGYALLRPFQLLVHEPMCLILDVYSAILLGILYLFFGAFPLVFGTNHGFNLWQIGLSFMGLFVAMAAGCSTAPIWHKTRQRLAARREKTTGEARNEPEDQLPSVIAGAPLITIGLFWFGFTTYPSVHWIVPIIGSGVFGFGVSLAFTGIFTFLVDAYPLYAASALAGNALVRCTFAAAFPLFGVQMYEGLGFQWATALLGFLTLAMLPFPYLFFIYGKRIRSRSKYATTS</sequence>
<proteinExistence type="inferred from homology"/>
<dbReference type="FunFam" id="1.20.1250.20:FF:000082">
    <property type="entry name" value="MFS multidrug transporter, putative"/>
    <property type="match status" value="1"/>
</dbReference>
<feature type="transmembrane region" description="Helical" evidence="9">
    <location>
        <begin position="531"/>
        <end position="553"/>
    </location>
</feature>
<feature type="compositionally biased region" description="Polar residues" evidence="8">
    <location>
        <begin position="54"/>
        <end position="64"/>
    </location>
</feature>
<evidence type="ECO:0000256" key="2">
    <source>
        <dbReference type="ARBA" id="ARBA00004236"/>
    </source>
</evidence>
<dbReference type="AlphaFoldDB" id="A0AA38VU48"/>